<gene>
    <name evidence="1" type="ORF">PHAECO_LOCUS9541</name>
</gene>
<dbReference type="Proteomes" id="UP001153737">
    <property type="component" value="Chromosome 5"/>
</dbReference>
<dbReference type="OrthoDB" id="6751621at2759"/>
<name>A0A9N9SKV3_PHACE</name>
<keyword evidence="2" id="KW-1185">Reference proteome</keyword>
<reference evidence="1" key="1">
    <citation type="submission" date="2022-01" db="EMBL/GenBank/DDBJ databases">
        <authorList>
            <person name="King R."/>
        </authorList>
    </citation>
    <scope>NUCLEOTIDE SEQUENCE</scope>
</reference>
<dbReference type="Pfam" id="PF11901">
    <property type="entry name" value="DM9"/>
    <property type="match status" value="1"/>
</dbReference>
<dbReference type="AlphaFoldDB" id="A0A9N9SKV3"/>
<protein>
    <submittedName>
        <fullName evidence="1">Uncharacterized protein</fullName>
    </submittedName>
</protein>
<reference evidence="1" key="2">
    <citation type="submission" date="2022-10" db="EMBL/GenBank/DDBJ databases">
        <authorList>
            <consortium name="ENA_rothamsted_submissions"/>
            <consortium name="culmorum"/>
            <person name="King R."/>
        </authorList>
    </citation>
    <scope>NUCLEOTIDE SEQUENCE</scope>
</reference>
<sequence length="188" mass="21162">MVPAADALIYQKCSVNFKKGDSIPKKHQHDIPNEQIKLAGRPSDKNKEDAFLEICRWLKENDEPISVQELLDKMAELLPEDIEPDIMILRQKDGANMIVLCSPDPSSLIWLPSNRTRTPELVNFTFPVIGGITNTSEPVYIGRFANGSYTYIGNVHTDYYVYFSDITSDNGDAYGGFSDSYDLLIHAK</sequence>
<proteinExistence type="predicted"/>
<evidence type="ECO:0000313" key="2">
    <source>
        <dbReference type="Proteomes" id="UP001153737"/>
    </source>
</evidence>
<accession>A0A9N9SKV3</accession>
<dbReference type="EMBL" id="OU896711">
    <property type="protein sequence ID" value="CAG9821969.1"/>
    <property type="molecule type" value="Genomic_DNA"/>
</dbReference>
<dbReference type="InterPro" id="IPR006616">
    <property type="entry name" value="DM9_repeat"/>
</dbReference>
<evidence type="ECO:0000313" key="1">
    <source>
        <dbReference type="EMBL" id="CAG9821969.1"/>
    </source>
</evidence>
<organism evidence="1 2">
    <name type="scientific">Phaedon cochleariae</name>
    <name type="common">Mustard beetle</name>
    <dbReference type="NCBI Taxonomy" id="80249"/>
    <lineage>
        <taxon>Eukaryota</taxon>
        <taxon>Metazoa</taxon>
        <taxon>Ecdysozoa</taxon>
        <taxon>Arthropoda</taxon>
        <taxon>Hexapoda</taxon>
        <taxon>Insecta</taxon>
        <taxon>Pterygota</taxon>
        <taxon>Neoptera</taxon>
        <taxon>Endopterygota</taxon>
        <taxon>Coleoptera</taxon>
        <taxon>Polyphaga</taxon>
        <taxon>Cucujiformia</taxon>
        <taxon>Chrysomeloidea</taxon>
        <taxon>Chrysomelidae</taxon>
        <taxon>Chrysomelinae</taxon>
        <taxon>Chrysomelini</taxon>
        <taxon>Phaedon</taxon>
    </lineage>
</organism>